<dbReference type="PATRIC" id="fig|59561.3.peg.766"/>
<dbReference type="GO" id="GO:0016301">
    <property type="term" value="F:kinase activity"/>
    <property type="evidence" value="ECO:0007669"/>
    <property type="project" value="UniProtKB-KW"/>
</dbReference>
<dbReference type="OrthoDB" id="9808041at2"/>
<evidence type="ECO:0000256" key="5">
    <source>
        <dbReference type="ARBA" id="ARBA00022741"/>
    </source>
</evidence>
<dbReference type="EC" id="2.7.6.3" evidence="9"/>
<comment type="catalytic activity">
    <reaction evidence="1">
        <text>6-hydroxymethyl-7,8-dihydropterin + ATP = (7,8-dihydropterin-6-yl)methyl diphosphate + AMP + H(+)</text>
        <dbReference type="Rhea" id="RHEA:11412"/>
        <dbReference type="ChEBI" id="CHEBI:15378"/>
        <dbReference type="ChEBI" id="CHEBI:30616"/>
        <dbReference type="ChEBI" id="CHEBI:44841"/>
        <dbReference type="ChEBI" id="CHEBI:72950"/>
        <dbReference type="ChEBI" id="CHEBI:456215"/>
        <dbReference type="EC" id="2.7.6.3"/>
    </reaction>
</comment>
<comment type="pathway">
    <text evidence="9">Cofactor biosynthesis; tetrahydrofolate biosynthesis; 2-amino-4-hydroxy-6-hydroxymethyl-7,8-dihydropteridine diphosphate from 7,8-dihydroneopterin triphosphate: step 3/4.</text>
</comment>
<dbReference type="SUPFAM" id="SSF55083">
    <property type="entry name" value="6-hydroxymethyl-7,8-dihydropterin pyrophosphokinase, HPPK"/>
    <property type="match status" value="1"/>
</dbReference>
<evidence type="ECO:0000256" key="9">
    <source>
        <dbReference type="RuleBase" id="RU362079"/>
    </source>
</evidence>
<dbReference type="EC" id="4.1.2.25" evidence="9"/>
<comment type="pathway">
    <text evidence="2">Cofactor biosynthesis; tetrahydrofolate biosynthesis; 2-amino-4-hydroxy-6-hydroxymethyl-7,8-dihydropteridine diphosphate from 7,8-dihydroneopterin triphosphate: step 4/4.</text>
</comment>
<dbReference type="RefSeq" id="WP_062613304.1">
    <property type="nucleotide sequence ID" value="NZ_JAMQRX010000011.1"/>
</dbReference>
<keyword evidence="7" id="KW-0067">ATP-binding</keyword>
<reference evidence="11 12" key="1">
    <citation type="submission" date="2015-11" db="EMBL/GenBank/DDBJ databases">
        <title>Draft Genome Sequence of the Type Strain Trueperella bernardiae LCDC 89-0504T, Isolated from Blood Culture.</title>
        <authorList>
            <person name="Bernier A.-M."/>
            <person name="Bernard K."/>
        </authorList>
    </citation>
    <scope>NUCLEOTIDE SEQUENCE [LARGE SCALE GENOMIC DNA]</scope>
    <source>
        <strain evidence="11 12">LCDC 89-0504</strain>
    </source>
</reference>
<dbReference type="InterPro" id="IPR035907">
    <property type="entry name" value="Hppk_sf"/>
</dbReference>
<accession>A0A0W1KKR7</accession>
<keyword evidence="5" id="KW-0547">Nucleotide-binding</keyword>
<dbReference type="InterPro" id="IPR000550">
    <property type="entry name" value="Hppk"/>
</dbReference>
<dbReference type="SMART" id="SM00905">
    <property type="entry name" value="FolB"/>
    <property type="match status" value="1"/>
</dbReference>
<dbReference type="Pfam" id="PF01288">
    <property type="entry name" value="HPPK"/>
    <property type="match status" value="1"/>
</dbReference>
<keyword evidence="6" id="KW-0418">Kinase</keyword>
<dbReference type="NCBIfam" id="TIGR00525">
    <property type="entry name" value="folB"/>
    <property type="match status" value="1"/>
</dbReference>
<keyword evidence="12" id="KW-1185">Reference proteome</keyword>
<dbReference type="CDD" id="cd00483">
    <property type="entry name" value="HPPK"/>
    <property type="match status" value="1"/>
</dbReference>
<dbReference type="Gene3D" id="3.30.70.560">
    <property type="entry name" value="7,8-Dihydro-6-hydroxymethylpterin-pyrophosphokinase HPPK"/>
    <property type="match status" value="1"/>
</dbReference>
<evidence type="ECO:0000259" key="10">
    <source>
        <dbReference type="PROSITE" id="PS00794"/>
    </source>
</evidence>
<evidence type="ECO:0000256" key="6">
    <source>
        <dbReference type="ARBA" id="ARBA00022777"/>
    </source>
</evidence>
<evidence type="ECO:0000313" key="12">
    <source>
        <dbReference type="Proteomes" id="UP000054404"/>
    </source>
</evidence>
<feature type="domain" description="7,8-dihydro-6-hydroxymethylpterin-pyrophosphokinase" evidence="10">
    <location>
        <begin position="242"/>
        <end position="253"/>
    </location>
</feature>
<dbReference type="NCBIfam" id="TIGR00526">
    <property type="entry name" value="folB_dom"/>
    <property type="match status" value="1"/>
</dbReference>
<dbReference type="GO" id="GO:0003848">
    <property type="term" value="F:2-amino-4-hydroxy-6-hydroxymethyldihydropteridine diphosphokinase activity"/>
    <property type="evidence" value="ECO:0007669"/>
    <property type="project" value="UniProtKB-EC"/>
</dbReference>
<keyword evidence="8 9" id="KW-0289">Folate biosynthesis</keyword>
<dbReference type="InterPro" id="IPR006157">
    <property type="entry name" value="FolB_dom"/>
</dbReference>
<dbReference type="UniPathway" id="UPA00077">
    <property type="reaction ID" value="UER00154"/>
</dbReference>
<comment type="similarity">
    <text evidence="3">In the N-terminal section; belongs to the DHNA family.</text>
</comment>
<evidence type="ECO:0000256" key="2">
    <source>
        <dbReference type="ARBA" id="ARBA00005051"/>
    </source>
</evidence>
<keyword evidence="9" id="KW-0456">Lyase</keyword>
<dbReference type="PROSITE" id="PS00794">
    <property type="entry name" value="HPPK"/>
    <property type="match status" value="1"/>
</dbReference>
<dbReference type="Proteomes" id="UP000054404">
    <property type="component" value="Unassembled WGS sequence"/>
</dbReference>
<dbReference type="SUPFAM" id="SSF55620">
    <property type="entry name" value="Tetrahydrobiopterin biosynthesis enzymes-like"/>
    <property type="match status" value="1"/>
</dbReference>
<dbReference type="PANTHER" id="PTHR43071:SF1">
    <property type="entry name" value="2-AMINO-4-HYDROXY-6-HYDROXYMETHYLDIHYDROPTERIDINE PYROPHOSPHOKINASE"/>
    <property type="match status" value="1"/>
</dbReference>
<dbReference type="AlphaFoldDB" id="A0A0W1KKR7"/>
<dbReference type="NCBIfam" id="TIGR01498">
    <property type="entry name" value="folK"/>
    <property type="match status" value="1"/>
</dbReference>
<protein>
    <recommendedName>
        <fullName evidence="9">Bifunctional folate synthesis protein</fullName>
    </recommendedName>
    <domain>
        <recommendedName>
            <fullName evidence="9">Dihydroneopterin aldolase</fullName>
            <shortName evidence="9">DHNA</shortName>
            <ecNumber evidence="9">4.1.2.25</ecNumber>
        </recommendedName>
        <alternativeName>
            <fullName evidence="9">7,8-dihydroneopterin aldolase</fullName>
        </alternativeName>
    </domain>
    <domain>
        <recommendedName>
            <fullName evidence="9">2-amino-4-hydroxy-6-hydroxymethyldihydropteridine pyrophosphokinase</fullName>
            <ecNumber evidence="9">2.7.6.3</ecNumber>
        </recommendedName>
        <alternativeName>
            <fullName evidence="9">6-hydroxymethyl-7,8-dihydropterin pyrophosphokinase</fullName>
            <shortName evidence="9">PPPK</shortName>
        </alternativeName>
        <alternativeName>
            <fullName evidence="9">7,8-dihydro-6-hydroxymethylpterin pyrophosphokinase</fullName>
            <shortName evidence="9">HPPK</shortName>
        </alternativeName>
    </domain>
</protein>
<evidence type="ECO:0000313" key="11">
    <source>
        <dbReference type="EMBL" id="KTF04253.1"/>
    </source>
</evidence>
<dbReference type="Gene3D" id="3.30.1130.10">
    <property type="match status" value="1"/>
</dbReference>
<sequence length="315" mass="32570">MALSTIRLTGLRVRGMHGVLDFEHAEAQDFVVDVALHLDISRAIATDDVAHTINYAEVADMVVGVIEGDHADLIETLAGRIAERALGFGAAGVEVTVHKPQAPIPHEFTDVAVTLERWALEAGSAGDGLAAGLAVAPGAGAAAQAGGQLSAPAGAERAVIGVGSNLDAAGHVRAAIEELGELGVVVAASGLYDTAPRLAEGQAGQPDYVNAVVLLDTHLSPLELLDALQGIEAAHGRVRSERWGARTLDLDIVTYAGLELDTPRLTLPHPRAAERRFVLEPWAAVDPGARLAGHPVVSLLAGVADQRVQPLGEPA</sequence>
<gene>
    <name evidence="11" type="primary">sulD</name>
    <name evidence="11" type="ORF">AQZ59_00774</name>
</gene>
<dbReference type="GO" id="GO:0004150">
    <property type="term" value="F:dihydroneopterin aldolase activity"/>
    <property type="evidence" value="ECO:0007669"/>
    <property type="project" value="UniProtKB-UniRule"/>
</dbReference>
<dbReference type="GO" id="GO:0046656">
    <property type="term" value="P:folic acid biosynthetic process"/>
    <property type="evidence" value="ECO:0007669"/>
    <property type="project" value="UniProtKB-UniRule"/>
</dbReference>
<proteinExistence type="inferred from homology"/>
<dbReference type="InterPro" id="IPR043133">
    <property type="entry name" value="GTP-CH-I_C/QueF"/>
</dbReference>
<evidence type="ECO:0000256" key="4">
    <source>
        <dbReference type="ARBA" id="ARBA00022679"/>
    </source>
</evidence>
<comment type="caution">
    <text evidence="11">The sequence shown here is derived from an EMBL/GenBank/DDBJ whole genome shotgun (WGS) entry which is preliminary data.</text>
</comment>
<dbReference type="Pfam" id="PF02152">
    <property type="entry name" value="FolB"/>
    <property type="match status" value="1"/>
</dbReference>
<dbReference type="GO" id="GO:0046654">
    <property type="term" value="P:tetrahydrofolate biosynthetic process"/>
    <property type="evidence" value="ECO:0007669"/>
    <property type="project" value="UniProtKB-UniRule"/>
</dbReference>
<keyword evidence="4" id="KW-0808">Transferase</keyword>
<organism evidence="11 12">
    <name type="scientific">Trueperella bernardiae</name>
    <dbReference type="NCBI Taxonomy" id="59561"/>
    <lineage>
        <taxon>Bacteria</taxon>
        <taxon>Bacillati</taxon>
        <taxon>Actinomycetota</taxon>
        <taxon>Actinomycetes</taxon>
        <taxon>Actinomycetales</taxon>
        <taxon>Actinomycetaceae</taxon>
        <taxon>Trueperella</taxon>
    </lineage>
</organism>
<dbReference type="CDD" id="cd00534">
    <property type="entry name" value="DHNA_DHNTPE"/>
    <property type="match status" value="1"/>
</dbReference>
<dbReference type="PANTHER" id="PTHR43071">
    <property type="entry name" value="2-AMINO-4-HYDROXY-6-HYDROXYMETHYLDIHYDROPTERIDINE PYROPHOSPHOKINASE"/>
    <property type="match status" value="1"/>
</dbReference>
<comment type="catalytic activity">
    <reaction evidence="9">
        <text>7,8-dihydroneopterin = 6-hydroxymethyl-7,8-dihydropterin + glycolaldehyde</text>
        <dbReference type="Rhea" id="RHEA:10540"/>
        <dbReference type="ChEBI" id="CHEBI:17001"/>
        <dbReference type="ChEBI" id="CHEBI:17071"/>
        <dbReference type="ChEBI" id="CHEBI:44841"/>
        <dbReference type="EC" id="4.1.2.25"/>
    </reaction>
</comment>
<evidence type="ECO:0000256" key="8">
    <source>
        <dbReference type="ARBA" id="ARBA00022909"/>
    </source>
</evidence>
<dbReference type="InterPro" id="IPR006156">
    <property type="entry name" value="Dihydroneopterin_aldolase"/>
</dbReference>
<dbReference type="GO" id="GO:0005524">
    <property type="term" value="F:ATP binding"/>
    <property type="evidence" value="ECO:0007669"/>
    <property type="project" value="UniProtKB-KW"/>
</dbReference>
<evidence type="ECO:0000256" key="7">
    <source>
        <dbReference type="ARBA" id="ARBA00022840"/>
    </source>
</evidence>
<dbReference type="STRING" id="59561.AQZ59_00774"/>
<dbReference type="EMBL" id="LNIZ01000003">
    <property type="protein sequence ID" value="KTF04253.1"/>
    <property type="molecule type" value="Genomic_DNA"/>
</dbReference>
<evidence type="ECO:0000256" key="1">
    <source>
        <dbReference type="ARBA" id="ARBA00000198"/>
    </source>
</evidence>
<comment type="similarity">
    <text evidence="9">Belongs to the DHNA family.</text>
</comment>
<name>A0A0W1KKR7_9ACTO</name>
<evidence type="ECO:0000256" key="3">
    <source>
        <dbReference type="ARBA" id="ARBA00009640"/>
    </source>
</evidence>
<comment type="function">
    <text evidence="9">Catalyzes the conversion of 7,8-dihydroneopterin to 6-hydroxymethyl-7,8-dihydropterin.</text>
</comment>